<accession>A0A9X1U5H5</accession>
<evidence type="ECO:0000313" key="4">
    <source>
        <dbReference type="Proteomes" id="UP001139410"/>
    </source>
</evidence>
<organism evidence="3 4">
    <name type="scientific">Sphingomonas cremea</name>
    <dbReference type="NCBI Taxonomy" id="2904799"/>
    <lineage>
        <taxon>Bacteria</taxon>
        <taxon>Pseudomonadati</taxon>
        <taxon>Pseudomonadota</taxon>
        <taxon>Alphaproteobacteria</taxon>
        <taxon>Sphingomonadales</taxon>
        <taxon>Sphingomonadaceae</taxon>
        <taxon>Sphingomonas</taxon>
    </lineage>
</organism>
<feature type="compositionally biased region" description="Basic and acidic residues" evidence="1">
    <location>
        <begin position="47"/>
        <end position="56"/>
    </location>
</feature>
<comment type="caution">
    <text evidence="3">The sequence shown here is derived from an EMBL/GenBank/DDBJ whole genome shotgun (WGS) entry which is preliminary data.</text>
</comment>
<evidence type="ECO:0000256" key="1">
    <source>
        <dbReference type="SAM" id="MobiDB-lite"/>
    </source>
</evidence>
<evidence type="ECO:0000313" key="3">
    <source>
        <dbReference type="EMBL" id="MCF2515201.1"/>
    </source>
</evidence>
<proteinExistence type="predicted"/>
<dbReference type="Proteomes" id="UP001139410">
    <property type="component" value="Unassembled WGS sequence"/>
</dbReference>
<evidence type="ECO:0000256" key="2">
    <source>
        <dbReference type="SAM" id="SignalP"/>
    </source>
</evidence>
<keyword evidence="2" id="KW-0732">Signal</keyword>
<feature type="compositionally biased region" description="Low complexity" evidence="1">
    <location>
        <begin position="17"/>
        <end position="26"/>
    </location>
</feature>
<name>A0A9X1U5H5_9SPHN</name>
<dbReference type="EMBL" id="JAKFGM010000002">
    <property type="protein sequence ID" value="MCF2515201.1"/>
    <property type="molecule type" value="Genomic_DNA"/>
</dbReference>
<feature type="signal peptide" evidence="2">
    <location>
        <begin position="1"/>
        <end position="18"/>
    </location>
</feature>
<sequence length="85" mass="9119">MKMIFGALALALAVPAAAQTAPATDPHAGHHQQMEMDHSKHQQGMHDGMDCCEKMKQSGGKMECMDEKGEAKQAAPASEHEGHTH</sequence>
<gene>
    <name evidence="3" type="ORF">LVY65_09025</name>
</gene>
<dbReference type="RefSeq" id="WP_235067716.1">
    <property type="nucleotide sequence ID" value="NZ_JAKFGM010000002.1"/>
</dbReference>
<evidence type="ECO:0008006" key="5">
    <source>
        <dbReference type="Google" id="ProtNLM"/>
    </source>
</evidence>
<feature type="chain" id="PRO_5040873613" description="Pentapeptide MXKDX repeat protein" evidence="2">
    <location>
        <begin position="19"/>
        <end position="85"/>
    </location>
</feature>
<dbReference type="AlphaFoldDB" id="A0A9X1U5H5"/>
<protein>
    <recommendedName>
        <fullName evidence="5">Pentapeptide MXKDX repeat protein</fullName>
    </recommendedName>
</protein>
<feature type="region of interest" description="Disordered" evidence="1">
    <location>
        <begin position="17"/>
        <end position="85"/>
    </location>
</feature>
<keyword evidence="4" id="KW-1185">Reference proteome</keyword>
<reference evidence="3" key="1">
    <citation type="submission" date="2022-01" db="EMBL/GenBank/DDBJ databases">
        <authorList>
            <person name="Jo J.-H."/>
            <person name="Im W.-T."/>
        </authorList>
    </citation>
    <scope>NUCLEOTIDE SEQUENCE</scope>
    <source>
        <strain evidence="3">G124</strain>
    </source>
</reference>